<dbReference type="SUPFAM" id="SSF52058">
    <property type="entry name" value="L domain-like"/>
    <property type="match status" value="1"/>
</dbReference>
<protein>
    <submittedName>
        <fullName evidence="1">Uncharacterized protein</fullName>
    </submittedName>
</protein>
<accession>A0AAV6L9C4</accession>
<gene>
    <name evidence="1" type="ORF">RHGRI_004151</name>
</gene>
<name>A0AAV6L9C4_9ERIC</name>
<keyword evidence="2" id="KW-1185">Reference proteome</keyword>
<dbReference type="InterPro" id="IPR001611">
    <property type="entry name" value="Leu-rich_rpt"/>
</dbReference>
<reference evidence="1" key="1">
    <citation type="submission" date="2020-08" db="EMBL/GenBank/DDBJ databases">
        <title>Plant Genome Project.</title>
        <authorList>
            <person name="Zhang R.-G."/>
        </authorList>
    </citation>
    <scope>NUCLEOTIDE SEQUENCE</scope>
    <source>
        <strain evidence="1">WSP0</strain>
        <tissue evidence="1">Leaf</tissue>
    </source>
</reference>
<dbReference type="Gene3D" id="3.80.10.10">
    <property type="entry name" value="Ribonuclease Inhibitor"/>
    <property type="match status" value="1"/>
</dbReference>
<sequence>MRDLTYNRLEGNITNLEAAGKLKRIYLTRNFLTGPIPTWITSRATNYQTDLSYNSFSEVVDDAPTCNKNNL</sequence>
<dbReference type="InterPro" id="IPR032675">
    <property type="entry name" value="LRR_dom_sf"/>
</dbReference>
<dbReference type="Pfam" id="PF00560">
    <property type="entry name" value="LRR_1"/>
    <property type="match status" value="1"/>
</dbReference>
<comment type="caution">
    <text evidence="1">The sequence shown here is derived from an EMBL/GenBank/DDBJ whole genome shotgun (WGS) entry which is preliminary data.</text>
</comment>
<proteinExistence type="predicted"/>
<dbReference type="EMBL" id="JACTNZ010000002">
    <property type="protein sequence ID" value="KAG5561029.1"/>
    <property type="molecule type" value="Genomic_DNA"/>
</dbReference>
<evidence type="ECO:0000313" key="2">
    <source>
        <dbReference type="Proteomes" id="UP000823749"/>
    </source>
</evidence>
<evidence type="ECO:0000313" key="1">
    <source>
        <dbReference type="EMBL" id="KAG5561029.1"/>
    </source>
</evidence>
<organism evidence="1 2">
    <name type="scientific">Rhododendron griersonianum</name>
    <dbReference type="NCBI Taxonomy" id="479676"/>
    <lineage>
        <taxon>Eukaryota</taxon>
        <taxon>Viridiplantae</taxon>
        <taxon>Streptophyta</taxon>
        <taxon>Embryophyta</taxon>
        <taxon>Tracheophyta</taxon>
        <taxon>Spermatophyta</taxon>
        <taxon>Magnoliopsida</taxon>
        <taxon>eudicotyledons</taxon>
        <taxon>Gunneridae</taxon>
        <taxon>Pentapetalae</taxon>
        <taxon>asterids</taxon>
        <taxon>Ericales</taxon>
        <taxon>Ericaceae</taxon>
        <taxon>Ericoideae</taxon>
        <taxon>Rhodoreae</taxon>
        <taxon>Rhododendron</taxon>
    </lineage>
</organism>
<dbReference type="Proteomes" id="UP000823749">
    <property type="component" value="Chromosome 2"/>
</dbReference>
<dbReference type="AlphaFoldDB" id="A0AAV6L9C4"/>